<dbReference type="InterPro" id="IPR014716">
    <property type="entry name" value="Fibrinogen_a/b/g_C_1"/>
</dbReference>
<keyword evidence="4" id="KW-1185">Reference proteome</keyword>
<dbReference type="PANTHER" id="PTHR19143:SF327">
    <property type="entry name" value="FI21813P1-RELATED"/>
    <property type="match status" value="1"/>
</dbReference>
<dbReference type="SMART" id="SM00186">
    <property type="entry name" value="FBG"/>
    <property type="match status" value="1"/>
</dbReference>
<dbReference type="InterPro" id="IPR036056">
    <property type="entry name" value="Fibrinogen-like_C"/>
</dbReference>
<name>A0ABD0JXI9_9CAEN</name>
<evidence type="ECO:0000259" key="1">
    <source>
        <dbReference type="PROSITE" id="PS50948"/>
    </source>
</evidence>
<gene>
    <name evidence="3" type="ORF">BaRGS_00029319</name>
</gene>
<dbReference type="InterPro" id="IPR002181">
    <property type="entry name" value="Fibrinogen_a/b/g_C_dom"/>
</dbReference>
<dbReference type="PROSITE" id="PS51406">
    <property type="entry name" value="FIBRINOGEN_C_2"/>
    <property type="match status" value="1"/>
</dbReference>
<proteinExistence type="predicted"/>
<dbReference type="AlphaFoldDB" id="A0ABD0JXI9"/>
<dbReference type="InterPro" id="IPR050373">
    <property type="entry name" value="Fibrinogen_C-term_domain"/>
</dbReference>
<comment type="caution">
    <text evidence="3">The sequence shown here is derived from an EMBL/GenBank/DDBJ whole genome shotgun (WGS) entry which is preliminary data.</text>
</comment>
<dbReference type="Proteomes" id="UP001519460">
    <property type="component" value="Unassembled WGS sequence"/>
</dbReference>
<dbReference type="InterPro" id="IPR003609">
    <property type="entry name" value="Pan_app"/>
</dbReference>
<dbReference type="EMBL" id="JACVVK020000303">
    <property type="protein sequence ID" value="KAK7479402.1"/>
    <property type="molecule type" value="Genomic_DNA"/>
</dbReference>
<dbReference type="Pfam" id="PF00147">
    <property type="entry name" value="Fibrinogen_C"/>
    <property type="match status" value="1"/>
</dbReference>
<dbReference type="PROSITE" id="PS00022">
    <property type="entry name" value="EGF_1"/>
    <property type="match status" value="1"/>
</dbReference>
<dbReference type="Gene3D" id="2.10.25.10">
    <property type="entry name" value="Laminin"/>
    <property type="match status" value="1"/>
</dbReference>
<evidence type="ECO:0000259" key="2">
    <source>
        <dbReference type="PROSITE" id="PS51406"/>
    </source>
</evidence>
<evidence type="ECO:0000313" key="3">
    <source>
        <dbReference type="EMBL" id="KAK7479402.1"/>
    </source>
</evidence>
<dbReference type="SUPFAM" id="SSF57196">
    <property type="entry name" value="EGF/Laminin"/>
    <property type="match status" value="1"/>
</dbReference>
<feature type="domain" description="Apple" evidence="1">
    <location>
        <begin position="105"/>
        <end position="183"/>
    </location>
</feature>
<evidence type="ECO:0008006" key="5">
    <source>
        <dbReference type="Google" id="ProtNLM"/>
    </source>
</evidence>
<dbReference type="PANTHER" id="PTHR19143">
    <property type="entry name" value="FIBRINOGEN/TENASCIN/ANGIOPOEITIN"/>
    <property type="match status" value="1"/>
</dbReference>
<dbReference type="PROSITE" id="PS50948">
    <property type="entry name" value="PAN"/>
    <property type="match status" value="1"/>
</dbReference>
<dbReference type="SUPFAM" id="SSF56496">
    <property type="entry name" value="Fibrinogen C-terminal domain-like"/>
    <property type="match status" value="1"/>
</dbReference>
<evidence type="ECO:0000313" key="4">
    <source>
        <dbReference type="Proteomes" id="UP001519460"/>
    </source>
</evidence>
<accession>A0ABD0JXI9</accession>
<organism evidence="3 4">
    <name type="scientific">Batillaria attramentaria</name>
    <dbReference type="NCBI Taxonomy" id="370345"/>
    <lineage>
        <taxon>Eukaryota</taxon>
        <taxon>Metazoa</taxon>
        <taxon>Spiralia</taxon>
        <taxon>Lophotrochozoa</taxon>
        <taxon>Mollusca</taxon>
        <taxon>Gastropoda</taxon>
        <taxon>Caenogastropoda</taxon>
        <taxon>Sorbeoconcha</taxon>
        <taxon>Cerithioidea</taxon>
        <taxon>Batillariidae</taxon>
        <taxon>Batillaria</taxon>
    </lineage>
</organism>
<sequence length="418" mass="45536">MSLGQNFFLFSVNSNQLNDMYFTIERPADNGLDQEDLPLLFSTSDDDLNGCVPKRGGPGWYGSDSDCDGFGHKMRFCRSVLLTFVSINLGHLLVVDGQGTLYKRCPDGLTLSGQSLNTTVPAHSDRDCARLCSKSADCKAVNVCPVPTSEMVSCSLVNDQITGLCDGLTTASSPSCYSVQKVCQNGGTVFGDMQCACPVQYSGRYCERYIRDCTEAFENGHQSLALNGVYFIQPVNAPRPFLVHCEFAWGGVTFVLRRNVGWLGDLDWASCKEGFGASPSGDPQLREYFAGLENLHYFTAQARYKAHFHMRGSGGVGAFYDNINIGSENTTFALTYGRFIPLGNTGAENGLLSADGLLFSTSDHDPHGCAFQTGAPGWYGTNCTQHSFFAVPLIWPVSGAEVTMSSGDLIMERHNDFY</sequence>
<dbReference type="InterPro" id="IPR000742">
    <property type="entry name" value="EGF"/>
</dbReference>
<reference evidence="3 4" key="1">
    <citation type="journal article" date="2023" name="Sci. Data">
        <title>Genome assembly of the Korean intertidal mud-creeper Batillaria attramentaria.</title>
        <authorList>
            <person name="Patra A.K."/>
            <person name="Ho P.T."/>
            <person name="Jun S."/>
            <person name="Lee S.J."/>
            <person name="Kim Y."/>
            <person name="Won Y.J."/>
        </authorList>
    </citation>
    <scope>NUCLEOTIDE SEQUENCE [LARGE SCALE GENOMIC DNA]</scope>
    <source>
        <strain evidence="3">Wonlab-2016</strain>
    </source>
</reference>
<feature type="domain" description="Fibrinogen C-terminal" evidence="2">
    <location>
        <begin position="204"/>
        <end position="387"/>
    </location>
</feature>
<protein>
    <recommendedName>
        <fullName evidence="5">EGF-like domain-containing protein</fullName>
    </recommendedName>
</protein>
<dbReference type="Gene3D" id="3.90.215.10">
    <property type="entry name" value="Gamma Fibrinogen, chain A, domain 1"/>
    <property type="match status" value="1"/>
</dbReference>